<organism evidence="5 6">
    <name type="scientific">Handelsmanbacteria sp. (strain RIFCSPLOWO2_12_FULL_64_10)</name>
    <dbReference type="NCBI Taxonomy" id="1817868"/>
    <lineage>
        <taxon>Bacteria</taxon>
        <taxon>Candidatus Handelsmaniibacteriota</taxon>
    </lineage>
</organism>
<dbReference type="GO" id="GO:0008168">
    <property type="term" value="F:methyltransferase activity"/>
    <property type="evidence" value="ECO:0007669"/>
    <property type="project" value="UniProtKB-KW"/>
</dbReference>
<accession>A0A1F6CCJ8</accession>
<dbReference type="Proteomes" id="UP000178606">
    <property type="component" value="Unassembled WGS sequence"/>
</dbReference>
<dbReference type="AlphaFoldDB" id="A0A1F6CCJ8"/>
<keyword evidence="1" id="KW-0489">Methyltransferase</keyword>
<evidence type="ECO:0000256" key="3">
    <source>
        <dbReference type="ARBA" id="ARBA00022691"/>
    </source>
</evidence>
<evidence type="ECO:0000259" key="4">
    <source>
        <dbReference type="Pfam" id="PF13649"/>
    </source>
</evidence>
<dbReference type="PANTHER" id="PTHR43464:SF19">
    <property type="entry name" value="UBIQUINONE BIOSYNTHESIS O-METHYLTRANSFERASE, MITOCHONDRIAL"/>
    <property type="match status" value="1"/>
</dbReference>
<comment type="caution">
    <text evidence="5">The sequence shown here is derived from an EMBL/GenBank/DDBJ whole genome shotgun (WGS) entry which is preliminary data.</text>
</comment>
<gene>
    <name evidence="5" type="ORF">A3F84_20930</name>
</gene>
<dbReference type="PANTHER" id="PTHR43464">
    <property type="entry name" value="METHYLTRANSFERASE"/>
    <property type="match status" value="1"/>
</dbReference>
<keyword evidence="2" id="KW-0808">Transferase</keyword>
<dbReference type="Pfam" id="PF13649">
    <property type="entry name" value="Methyltransf_25"/>
    <property type="match status" value="1"/>
</dbReference>
<keyword evidence="3" id="KW-0949">S-adenosyl-L-methionine</keyword>
<sequence>MQPERDQVKDYFERCADRFDGFYKEDHRSLFQHLAHVIFRKSGLVRRFQATVHILRDVRGRTVLDVGCGSGIYAIYFARKGAEVTGIDFSEGMLSLARKNAGDENCEVHFIHDDFLRHPLNARFDYTLFIGVLDYVKKSDLLSYFEKALRVTDQKIVATFPKRYTLFQTPIRYLWLRGQGCPVYFYTRRQIRAIAGHLNLSLRFHNCGPIWTVEFIR</sequence>
<dbReference type="EMBL" id="MFKF01000279">
    <property type="protein sequence ID" value="OGG46928.1"/>
    <property type="molecule type" value="Genomic_DNA"/>
</dbReference>
<proteinExistence type="predicted"/>
<evidence type="ECO:0000313" key="5">
    <source>
        <dbReference type="EMBL" id="OGG46928.1"/>
    </source>
</evidence>
<dbReference type="SUPFAM" id="SSF53335">
    <property type="entry name" value="S-adenosyl-L-methionine-dependent methyltransferases"/>
    <property type="match status" value="1"/>
</dbReference>
<dbReference type="InterPro" id="IPR029063">
    <property type="entry name" value="SAM-dependent_MTases_sf"/>
</dbReference>
<reference evidence="5 6" key="1">
    <citation type="journal article" date="2016" name="Nat. Commun.">
        <title>Thousands of microbial genomes shed light on interconnected biogeochemical processes in an aquifer system.</title>
        <authorList>
            <person name="Anantharaman K."/>
            <person name="Brown C.T."/>
            <person name="Hug L.A."/>
            <person name="Sharon I."/>
            <person name="Castelle C.J."/>
            <person name="Probst A.J."/>
            <person name="Thomas B.C."/>
            <person name="Singh A."/>
            <person name="Wilkins M.J."/>
            <person name="Karaoz U."/>
            <person name="Brodie E.L."/>
            <person name="Williams K.H."/>
            <person name="Hubbard S.S."/>
            <person name="Banfield J.F."/>
        </authorList>
    </citation>
    <scope>NUCLEOTIDE SEQUENCE [LARGE SCALE GENOMIC DNA]</scope>
    <source>
        <strain evidence="6">RIFCSPLOWO2_12_FULL_64_10</strain>
    </source>
</reference>
<dbReference type="GO" id="GO:0032259">
    <property type="term" value="P:methylation"/>
    <property type="evidence" value="ECO:0007669"/>
    <property type="project" value="UniProtKB-KW"/>
</dbReference>
<dbReference type="InterPro" id="IPR041698">
    <property type="entry name" value="Methyltransf_25"/>
</dbReference>
<evidence type="ECO:0000256" key="1">
    <source>
        <dbReference type="ARBA" id="ARBA00022603"/>
    </source>
</evidence>
<name>A0A1F6CCJ8_HANXR</name>
<evidence type="ECO:0000256" key="2">
    <source>
        <dbReference type="ARBA" id="ARBA00022679"/>
    </source>
</evidence>
<protein>
    <recommendedName>
        <fullName evidence="4">Methyltransferase domain-containing protein</fullName>
    </recommendedName>
</protein>
<dbReference type="Gene3D" id="3.40.50.150">
    <property type="entry name" value="Vaccinia Virus protein VP39"/>
    <property type="match status" value="1"/>
</dbReference>
<dbReference type="CDD" id="cd02440">
    <property type="entry name" value="AdoMet_MTases"/>
    <property type="match status" value="1"/>
</dbReference>
<evidence type="ECO:0000313" key="6">
    <source>
        <dbReference type="Proteomes" id="UP000178606"/>
    </source>
</evidence>
<feature type="domain" description="Methyltransferase" evidence="4">
    <location>
        <begin position="63"/>
        <end position="152"/>
    </location>
</feature>